<dbReference type="AlphaFoldDB" id="A0A834BPU5"/>
<dbReference type="EMBL" id="WKFB01001177">
    <property type="protein sequence ID" value="KAF6715032.1"/>
    <property type="molecule type" value="Genomic_DNA"/>
</dbReference>
<sequence length="118" mass="12801">MMSWSSEGRTAANEGWAQEVNSGHAHLSGSKGLKLEFNDTKAWKKRTSGAARRSSDERMRAPRRGGRGTALTVPADLSGANRHTHREFREAPPATRRTSAAGRTADIRSRSAERGSGI</sequence>
<accession>A0A834BPU5</accession>
<evidence type="ECO:0000313" key="3">
    <source>
        <dbReference type="Proteomes" id="UP000646548"/>
    </source>
</evidence>
<feature type="compositionally biased region" description="Low complexity" evidence="1">
    <location>
        <begin position="91"/>
        <end position="104"/>
    </location>
</feature>
<name>A0A834BPU5_ORYME</name>
<dbReference type="Proteomes" id="UP000646548">
    <property type="component" value="Unassembled WGS sequence"/>
</dbReference>
<organism evidence="2 3">
    <name type="scientific">Oryzias melastigma</name>
    <name type="common">Marine medaka</name>
    <dbReference type="NCBI Taxonomy" id="30732"/>
    <lineage>
        <taxon>Eukaryota</taxon>
        <taxon>Metazoa</taxon>
        <taxon>Chordata</taxon>
        <taxon>Craniata</taxon>
        <taxon>Vertebrata</taxon>
        <taxon>Euteleostomi</taxon>
        <taxon>Actinopterygii</taxon>
        <taxon>Neopterygii</taxon>
        <taxon>Teleostei</taxon>
        <taxon>Neoteleostei</taxon>
        <taxon>Acanthomorphata</taxon>
        <taxon>Ovalentaria</taxon>
        <taxon>Atherinomorphae</taxon>
        <taxon>Beloniformes</taxon>
        <taxon>Adrianichthyidae</taxon>
        <taxon>Oryziinae</taxon>
        <taxon>Oryzias</taxon>
    </lineage>
</organism>
<proteinExistence type="predicted"/>
<evidence type="ECO:0000313" key="2">
    <source>
        <dbReference type="EMBL" id="KAF6715032.1"/>
    </source>
</evidence>
<feature type="region of interest" description="Disordered" evidence="1">
    <location>
        <begin position="1"/>
        <end position="118"/>
    </location>
</feature>
<evidence type="ECO:0000256" key="1">
    <source>
        <dbReference type="SAM" id="MobiDB-lite"/>
    </source>
</evidence>
<comment type="caution">
    <text evidence="2">The sequence shown here is derived from an EMBL/GenBank/DDBJ whole genome shotgun (WGS) entry which is preliminary data.</text>
</comment>
<feature type="compositionally biased region" description="Basic and acidic residues" evidence="1">
    <location>
        <begin position="33"/>
        <end position="42"/>
    </location>
</feature>
<reference evidence="2" key="1">
    <citation type="journal article" name="BMC Genomics">
        <title>Long-read sequencing and de novo genome assembly of marine medaka (Oryzias melastigma).</title>
        <authorList>
            <person name="Liang P."/>
            <person name="Saqib H.S.A."/>
            <person name="Ni X."/>
            <person name="Shen Y."/>
        </authorList>
    </citation>
    <scope>NUCLEOTIDE SEQUENCE</scope>
    <source>
        <strain evidence="2">Bigg-433</strain>
    </source>
</reference>
<protein>
    <submittedName>
        <fullName evidence="2">Uncharacterized protein</fullName>
    </submittedName>
</protein>
<feature type="compositionally biased region" description="Basic and acidic residues" evidence="1">
    <location>
        <begin position="105"/>
        <end position="118"/>
    </location>
</feature>
<gene>
    <name evidence="2" type="ORF">FQA47_007219</name>
</gene>